<name>A0A2S8AE53_9FLAO</name>
<protein>
    <submittedName>
        <fullName evidence="1">Uncharacterized protein</fullName>
    </submittedName>
</protein>
<evidence type="ECO:0000313" key="2">
    <source>
        <dbReference type="Proteomes" id="UP000238042"/>
    </source>
</evidence>
<evidence type="ECO:0000313" key="1">
    <source>
        <dbReference type="EMBL" id="PQL93233.1"/>
    </source>
</evidence>
<sequence>MFSCGQGNKGKEMEEIIQQELALTHNYTHRPVFGAQVNKSGCKLILEIEGAQDYRFTDNRGESMMFPLNLLLLNAGKKTAIIKVYPRDGEEYLTMYANANITFYRAEDKDTHLQDYRKIGEFTLPQGLAEKKLPYYEARISFDADVPFTYDKELAKARDLRQIPDIEKKIVSKYEQLRQLCVEYKKIELYKELVHSSGKFYNVLYNNTYDEIKKNSENTMGIVQNDPRIVNRELLPIENYTIQYYSDGKIIALWQKNLRPMLYIKARIKNNEGEERDFEGGDSLFLYMPEGSNELKVW</sequence>
<organism evidence="1 2">
    <name type="scientific">Apibacter adventoris</name>
    <dbReference type="NCBI Taxonomy" id="1679466"/>
    <lineage>
        <taxon>Bacteria</taxon>
        <taxon>Pseudomonadati</taxon>
        <taxon>Bacteroidota</taxon>
        <taxon>Flavobacteriia</taxon>
        <taxon>Flavobacteriales</taxon>
        <taxon>Weeksellaceae</taxon>
        <taxon>Apibacter</taxon>
    </lineage>
</organism>
<keyword evidence="2" id="KW-1185">Reference proteome</keyword>
<dbReference type="EMBL" id="PSZM01000036">
    <property type="protein sequence ID" value="PQL93233.1"/>
    <property type="molecule type" value="Genomic_DNA"/>
</dbReference>
<accession>A0A2S8AE53</accession>
<dbReference type="Proteomes" id="UP000238042">
    <property type="component" value="Unassembled WGS sequence"/>
</dbReference>
<gene>
    <name evidence="1" type="ORF">C4S77_06115</name>
</gene>
<dbReference type="AlphaFoldDB" id="A0A2S8AE53"/>
<reference evidence="1 2" key="1">
    <citation type="submission" date="2018-02" db="EMBL/GenBank/DDBJ databases">
        <title>Genome sequences of Apibacter spp., gut symbionts of Asian honey bees.</title>
        <authorList>
            <person name="Kwong W.K."/>
            <person name="Steele M.I."/>
            <person name="Moran N.A."/>
        </authorList>
    </citation>
    <scope>NUCLEOTIDE SEQUENCE [LARGE SCALE GENOMIC DNA]</scope>
    <source>
        <strain evidence="2">wkB301</strain>
    </source>
</reference>
<proteinExistence type="predicted"/>
<comment type="caution">
    <text evidence="1">The sequence shown here is derived from an EMBL/GenBank/DDBJ whole genome shotgun (WGS) entry which is preliminary data.</text>
</comment>